<dbReference type="Gene3D" id="2.30.33.40">
    <property type="entry name" value="GroES chaperonin"/>
    <property type="match status" value="1"/>
</dbReference>
<reference evidence="3 4" key="1">
    <citation type="submission" date="2018-03" db="EMBL/GenBank/DDBJ databases">
        <title>A parallel universe: an anciently diverged bacterial symbiosis in a Hawaiian planthopper (Hemiptera: Cixiidae) reveals rearranged nutritional responsibilities.</title>
        <authorList>
            <person name="Bennett G."/>
            <person name="Mao M."/>
        </authorList>
    </citation>
    <scope>NUCLEOTIDE SEQUENCE [LARGE SCALE GENOMIC DNA]</scope>
    <source>
        <strain evidence="3 4">OLIH</strain>
    </source>
</reference>
<proteinExistence type="inferred from homology"/>
<dbReference type="AlphaFoldDB" id="A0A346E0K8"/>
<name>A0A346E0K8_9PROT</name>
<dbReference type="EMBL" id="CP028360">
    <property type="protein sequence ID" value="AXN02513.1"/>
    <property type="molecule type" value="Genomic_DNA"/>
</dbReference>
<dbReference type="Proteomes" id="UP000257084">
    <property type="component" value="Chromosome"/>
</dbReference>
<evidence type="ECO:0000256" key="1">
    <source>
        <dbReference type="ARBA" id="ARBA00006975"/>
    </source>
</evidence>
<dbReference type="SUPFAM" id="SSF50129">
    <property type="entry name" value="GroES-like"/>
    <property type="match status" value="1"/>
</dbReference>
<dbReference type="InterPro" id="IPR037124">
    <property type="entry name" value="Chaperonin_GroES_sf"/>
</dbReference>
<keyword evidence="2" id="KW-0143">Chaperone</keyword>
<protein>
    <submittedName>
        <fullName evidence="3">Chaperone Hsp10 (GroES), part of GroE chaperone system</fullName>
    </submittedName>
</protein>
<accession>A0A346E0K8</accession>
<sequence>MKIKALNNWIILIKKKENKKSKIIIKNHTQNQRGIVFSFGKKVNGIKKNDYVIYKKYSENKIKIDSVKYIFIKKKDIFAKIK</sequence>
<evidence type="ECO:0000256" key="2">
    <source>
        <dbReference type="ARBA" id="ARBA00023186"/>
    </source>
</evidence>
<gene>
    <name evidence="3" type="ORF">C9I84_126</name>
</gene>
<dbReference type="KEGG" id="vfg:C9I84_126"/>
<dbReference type="InterPro" id="IPR020818">
    <property type="entry name" value="Chaperonin_GroES"/>
</dbReference>
<keyword evidence="4" id="KW-1185">Reference proteome</keyword>
<evidence type="ECO:0000313" key="4">
    <source>
        <dbReference type="Proteomes" id="UP000257084"/>
    </source>
</evidence>
<dbReference type="GO" id="GO:0044183">
    <property type="term" value="F:protein folding chaperone"/>
    <property type="evidence" value="ECO:0007669"/>
    <property type="project" value="InterPro"/>
</dbReference>
<dbReference type="CDD" id="cd00320">
    <property type="entry name" value="cpn10"/>
    <property type="match status" value="1"/>
</dbReference>
<dbReference type="Pfam" id="PF00166">
    <property type="entry name" value="Cpn10"/>
    <property type="match status" value="1"/>
</dbReference>
<comment type="similarity">
    <text evidence="1">Belongs to the GroES chaperonin family.</text>
</comment>
<dbReference type="SMART" id="SM00883">
    <property type="entry name" value="Cpn10"/>
    <property type="match status" value="1"/>
</dbReference>
<evidence type="ECO:0000313" key="3">
    <source>
        <dbReference type="EMBL" id="AXN02513.1"/>
    </source>
</evidence>
<organism evidence="3 4">
    <name type="scientific">Candidatus Vidania fulgoroideorum</name>
    <dbReference type="NCBI Taxonomy" id="881286"/>
    <lineage>
        <taxon>Bacteria</taxon>
        <taxon>Pseudomonadati</taxon>
        <taxon>Pseudomonadota</taxon>
        <taxon>Betaproteobacteria</taxon>
        <taxon>Candidatus Vidania</taxon>
    </lineage>
</organism>
<dbReference type="InterPro" id="IPR011032">
    <property type="entry name" value="GroES-like_sf"/>
</dbReference>
<dbReference type="GO" id="GO:0005524">
    <property type="term" value="F:ATP binding"/>
    <property type="evidence" value="ECO:0007669"/>
    <property type="project" value="InterPro"/>
</dbReference>